<evidence type="ECO:0000313" key="3">
    <source>
        <dbReference type="EMBL" id="EXM38651.1"/>
    </source>
</evidence>
<dbReference type="PROSITE" id="PS00018">
    <property type="entry name" value="EF_HAND_1"/>
    <property type="match status" value="2"/>
</dbReference>
<dbReference type="Pfam" id="PF00404">
    <property type="entry name" value="Dockerin_1"/>
    <property type="match status" value="1"/>
</dbReference>
<dbReference type="InterPro" id="IPR017853">
    <property type="entry name" value="GH"/>
</dbReference>
<feature type="signal peptide" evidence="1">
    <location>
        <begin position="1"/>
        <end position="27"/>
    </location>
</feature>
<dbReference type="InterPro" id="IPR013780">
    <property type="entry name" value="Glyco_hydro_b"/>
</dbReference>
<dbReference type="InterPro" id="IPR002105">
    <property type="entry name" value="Dockerin_1_rpt"/>
</dbReference>
<evidence type="ECO:0000259" key="2">
    <source>
        <dbReference type="PROSITE" id="PS51766"/>
    </source>
</evidence>
<name>A0A011VTR8_RUMAL</name>
<dbReference type="Gene3D" id="2.60.40.1180">
    <property type="entry name" value="Golgi alpha-mannosidase II"/>
    <property type="match status" value="1"/>
</dbReference>
<dbReference type="RefSeq" id="WP_037290326.1">
    <property type="nucleotide sequence ID" value="NZ_JEOB01000004.1"/>
</dbReference>
<feature type="domain" description="Dockerin" evidence="2">
    <location>
        <begin position="495"/>
        <end position="565"/>
    </location>
</feature>
<dbReference type="Gene3D" id="1.10.1330.10">
    <property type="entry name" value="Dockerin domain"/>
    <property type="match status" value="1"/>
</dbReference>
<evidence type="ECO:0000256" key="1">
    <source>
        <dbReference type="SAM" id="SignalP"/>
    </source>
</evidence>
<dbReference type="InterPro" id="IPR018247">
    <property type="entry name" value="EF_Hand_1_Ca_BS"/>
</dbReference>
<keyword evidence="4" id="KW-1185">Reference proteome</keyword>
<organism evidence="3 4">
    <name type="scientific">Ruminococcus albus SY3</name>
    <dbReference type="NCBI Taxonomy" id="1341156"/>
    <lineage>
        <taxon>Bacteria</taxon>
        <taxon>Bacillati</taxon>
        <taxon>Bacillota</taxon>
        <taxon>Clostridia</taxon>
        <taxon>Eubacteriales</taxon>
        <taxon>Oscillospiraceae</taxon>
        <taxon>Ruminococcus</taxon>
    </lineage>
</organism>
<dbReference type="GO" id="GO:0004553">
    <property type="term" value="F:hydrolase activity, hydrolyzing O-glycosyl compounds"/>
    <property type="evidence" value="ECO:0007669"/>
    <property type="project" value="InterPro"/>
</dbReference>
<proteinExistence type="predicted"/>
<feature type="chain" id="PRO_5001465224" description="Dockerin domain-containing protein" evidence="1">
    <location>
        <begin position="28"/>
        <end position="591"/>
    </location>
</feature>
<dbReference type="PANTHER" id="PTHR42767:SF1">
    <property type="entry name" value="ENDO-BETA-1,6-GALACTANASE-LIKE DOMAIN-CONTAINING PROTEIN"/>
    <property type="match status" value="1"/>
</dbReference>
<dbReference type="CDD" id="cd14256">
    <property type="entry name" value="Dockerin_I"/>
    <property type="match status" value="1"/>
</dbReference>
<comment type="caution">
    <text evidence="3">The sequence shown here is derived from an EMBL/GenBank/DDBJ whole genome shotgun (WGS) entry which is preliminary data.</text>
</comment>
<dbReference type="Proteomes" id="UP000021369">
    <property type="component" value="Unassembled WGS sequence"/>
</dbReference>
<accession>A0A011VTR8</accession>
<sequence length="591" mass="63291">MKLSKRILSIAAACSVLFDMLSFPVSADERETITVSISNRLCVFSGWGTGFSQWAVDAGKSKTVSDKAAEVLFGEDGLKMNMVRYEISGGDDPTHSHFLDADKMPPSWTKAVTDKKGKTDHIIDLSKDKNRIALLKKCINSAGGDLSVELCPTSPPYYMTVSGCTAGAVYSGKDNLRSECRGAYGEYLASAVTAMAALGISVAGIAPMNEPSSLHWKAGDTRREGFHVSQGEQQSYLLLAVRNALNNAGLSKVYISAPDEADIDTASASLNALTGKAARIVHNVNIHSAEHENSDFTASSKNYGSVRITEADGLYTAGSNAGEMSAALGISKRIISDLQNSGASAWVMWQAVCDGRPDLDRGYLGLVYRDDLTRRLEPTQKYYAFGQFSRYISAGSTLIKVDENTIAAYNRSENRMTIVAVNDGCGVKKVKYSLDGFGMLKGSTVKEIRTSGSLDNGEHWSVTDDAAVVTSTGFSVDLAPNSVTTCVIDGAVLLTTGTLGDINGDGNINVTDLTLTAAHVKSARCLTDDAQLLADINGDGKVNITDITRLAAHIKGKRIITDVRRYNEDSFITDDEDIVTSDDDITSDGEF</sequence>
<dbReference type="Gene3D" id="3.20.20.80">
    <property type="entry name" value="Glycosidases"/>
    <property type="match status" value="1"/>
</dbReference>
<reference evidence="3 4" key="1">
    <citation type="submission" date="2013-06" db="EMBL/GenBank/DDBJ databases">
        <title>Rumen cellulosomics: divergent fiber-degrading strategies revealed by comparative genome-wide analysis of six Ruminococcal strains.</title>
        <authorList>
            <person name="Dassa B."/>
            <person name="Borovok I."/>
            <person name="Lamed R."/>
            <person name="Flint H."/>
            <person name="Yeoman C.J."/>
            <person name="White B."/>
            <person name="Bayer E.A."/>
        </authorList>
    </citation>
    <scope>NUCLEOTIDE SEQUENCE [LARGE SCALE GENOMIC DNA]</scope>
    <source>
        <strain evidence="3 4">SY3</strain>
    </source>
</reference>
<dbReference type="InterPro" id="IPR016134">
    <property type="entry name" value="Dockerin_dom"/>
</dbReference>
<dbReference type="AlphaFoldDB" id="A0A011VTR8"/>
<dbReference type="PROSITE" id="PS51766">
    <property type="entry name" value="DOCKERIN"/>
    <property type="match status" value="1"/>
</dbReference>
<protein>
    <recommendedName>
        <fullName evidence="2">Dockerin domain-containing protein</fullName>
    </recommendedName>
</protein>
<dbReference type="InterPro" id="IPR036439">
    <property type="entry name" value="Dockerin_dom_sf"/>
</dbReference>
<evidence type="ECO:0000313" key="4">
    <source>
        <dbReference type="Proteomes" id="UP000021369"/>
    </source>
</evidence>
<dbReference type="SUPFAM" id="SSF51445">
    <property type="entry name" value="(Trans)glycosidases"/>
    <property type="match status" value="1"/>
</dbReference>
<gene>
    <name evidence="3" type="ORF">RASY3_17685</name>
</gene>
<dbReference type="EMBL" id="JEOB01000004">
    <property type="protein sequence ID" value="EXM38651.1"/>
    <property type="molecule type" value="Genomic_DNA"/>
</dbReference>
<dbReference type="InterPro" id="IPR039743">
    <property type="entry name" value="6GAL/EXGAL"/>
</dbReference>
<dbReference type="PANTHER" id="PTHR42767">
    <property type="entry name" value="ENDO-BETA-1,6-GALACTANASE"/>
    <property type="match status" value="1"/>
</dbReference>
<dbReference type="PATRIC" id="fig|1341156.4.peg.3138"/>
<keyword evidence="1" id="KW-0732">Signal</keyword>
<dbReference type="GO" id="GO:0000272">
    <property type="term" value="P:polysaccharide catabolic process"/>
    <property type="evidence" value="ECO:0007669"/>
    <property type="project" value="InterPro"/>
</dbReference>
<dbReference type="SUPFAM" id="SSF63446">
    <property type="entry name" value="Type I dockerin domain"/>
    <property type="match status" value="1"/>
</dbReference>